<proteinExistence type="predicted"/>
<keyword evidence="2" id="KW-0808">Transferase</keyword>
<feature type="domain" description="Aminoglycoside phosphotransferase" evidence="1">
    <location>
        <begin position="38"/>
        <end position="277"/>
    </location>
</feature>
<evidence type="ECO:0000313" key="2">
    <source>
        <dbReference type="EMBL" id="VAX27651.1"/>
    </source>
</evidence>
<dbReference type="GO" id="GO:0016301">
    <property type="term" value="F:kinase activity"/>
    <property type="evidence" value="ECO:0007669"/>
    <property type="project" value="UniProtKB-KW"/>
</dbReference>
<dbReference type="SUPFAM" id="SSF56112">
    <property type="entry name" value="Protein kinase-like (PK-like)"/>
    <property type="match status" value="1"/>
</dbReference>
<accession>A0A3B1CMC9</accession>
<dbReference type="Gene3D" id="3.90.1200.10">
    <property type="match status" value="1"/>
</dbReference>
<dbReference type="Pfam" id="PF01636">
    <property type="entry name" value="APH"/>
    <property type="match status" value="1"/>
</dbReference>
<dbReference type="Gene3D" id="3.30.200.20">
    <property type="entry name" value="Phosphorylase Kinase, domain 1"/>
    <property type="match status" value="1"/>
</dbReference>
<keyword evidence="2" id="KW-0418">Kinase</keyword>
<dbReference type="InterPro" id="IPR051678">
    <property type="entry name" value="AGP_Transferase"/>
</dbReference>
<name>A0A3B1CMC9_9ZZZZ</name>
<dbReference type="InterPro" id="IPR011009">
    <property type="entry name" value="Kinase-like_dom_sf"/>
</dbReference>
<dbReference type="InterPro" id="IPR002575">
    <property type="entry name" value="Aminoglycoside_PTrfase"/>
</dbReference>
<protein>
    <submittedName>
        <fullName evidence="2">COG3178: Predicted phosphotransferase related to Ser/Thr protein kinases</fullName>
    </submittedName>
</protein>
<sequence length="359" mass="41335">MTTPPVPEKNNSAPRFDNAWLCQSVQAIAGRAINAVDCSPLTGDASDRKYYRISYPAGELSQPSKSMILMQLQTPLPGPENDFTRILKFLRTQDLPVPELFQYHAEKGLLFLEDLGGHTLEDWIREHPENKEAYYRQAVDLLARLHHLATKNISADCPAFHLSFDVEKLMWEMNFMLEHYVEGLHQSHLNAEAVAEIRGHFLSLCQTLAKQDSIFTHRDFHCRNMMVHNGHLILLDFQDARMGPCQYDLVSLLKDSYLALEDEFSNELIERYIQGKEKAENRSVDRQEFQRIFDLMSIQRNLKAVGTFAFQAVVKGNRRYLEYIPQTLAYVQQTLNSRSDLKAMSKTLVEYLPGLPQKV</sequence>
<dbReference type="AlphaFoldDB" id="A0A3B1CMC9"/>
<reference evidence="2" key="1">
    <citation type="submission" date="2018-06" db="EMBL/GenBank/DDBJ databases">
        <authorList>
            <person name="Zhirakovskaya E."/>
        </authorList>
    </citation>
    <scope>NUCLEOTIDE SEQUENCE</scope>
</reference>
<dbReference type="PANTHER" id="PTHR21310">
    <property type="entry name" value="AMINOGLYCOSIDE PHOSPHOTRANSFERASE-RELATED-RELATED"/>
    <property type="match status" value="1"/>
</dbReference>
<evidence type="ECO:0000259" key="1">
    <source>
        <dbReference type="Pfam" id="PF01636"/>
    </source>
</evidence>
<gene>
    <name evidence="2" type="ORF">MNBD_NITROSPINAE05-1027</name>
</gene>
<organism evidence="2">
    <name type="scientific">hydrothermal vent metagenome</name>
    <dbReference type="NCBI Taxonomy" id="652676"/>
    <lineage>
        <taxon>unclassified sequences</taxon>
        <taxon>metagenomes</taxon>
        <taxon>ecological metagenomes</taxon>
    </lineage>
</organism>
<dbReference type="EMBL" id="UOGG01000037">
    <property type="protein sequence ID" value="VAX27651.1"/>
    <property type="molecule type" value="Genomic_DNA"/>
</dbReference>